<dbReference type="GO" id="GO:0005524">
    <property type="term" value="F:ATP binding"/>
    <property type="evidence" value="ECO:0007669"/>
    <property type="project" value="UniProtKB-KW"/>
</dbReference>
<dbReference type="AlphaFoldDB" id="A0A4S4EEE5"/>
<evidence type="ECO:0000256" key="2">
    <source>
        <dbReference type="ARBA" id="ARBA00022527"/>
    </source>
</evidence>
<dbReference type="GO" id="GO:0005886">
    <property type="term" value="C:plasma membrane"/>
    <property type="evidence" value="ECO:0007669"/>
    <property type="project" value="TreeGrafter"/>
</dbReference>
<reference evidence="12 13" key="1">
    <citation type="journal article" date="2018" name="Proc. Natl. Acad. Sci. U.S.A.">
        <title>Draft genome sequence of Camellia sinensis var. sinensis provides insights into the evolution of the tea genome and tea quality.</title>
        <authorList>
            <person name="Wei C."/>
            <person name="Yang H."/>
            <person name="Wang S."/>
            <person name="Zhao J."/>
            <person name="Liu C."/>
            <person name="Gao L."/>
            <person name="Xia E."/>
            <person name="Lu Y."/>
            <person name="Tai Y."/>
            <person name="She G."/>
            <person name="Sun J."/>
            <person name="Cao H."/>
            <person name="Tong W."/>
            <person name="Gao Q."/>
            <person name="Li Y."/>
            <person name="Deng W."/>
            <person name="Jiang X."/>
            <person name="Wang W."/>
            <person name="Chen Q."/>
            <person name="Zhang S."/>
            <person name="Li H."/>
            <person name="Wu J."/>
            <person name="Wang P."/>
            <person name="Li P."/>
            <person name="Shi C."/>
            <person name="Zheng F."/>
            <person name="Jian J."/>
            <person name="Huang B."/>
            <person name="Shan D."/>
            <person name="Shi M."/>
            <person name="Fang C."/>
            <person name="Yue Y."/>
            <person name="Li F."/>
            <person name="Li D."/>
            <person name="Wei S."/>
            <person name="Han B."/>
            <person name="Jiang C."/>
            <person name="Yin Y."/>
            <person name="Xia T."/>
            <person name="Zhang Z."/>
            <person name="Bennetzen J.L."/>
            <person name="Zhao S."/>
            <person name="Wan X."/>
        </authorList>
    </citation>
    <scope>NUCLEOTIDE SEQUENCE [LARGE SCALE GENOMIC DNA]</scope>
    <source>
        <strain evidence="13">cv. Shuchazao</strain>
        <tissue evidence="12">Leaf</tissue>
    </source>
</reference>
<keyword evidence="2" id="KW-0723">Serine/threonine-protein kinase</keyword>
<dbReference type="STRING" id="542762.A0A4S4EEE5"/>
<dbReference type="Gene3D" id="2.90.10.10">
    <property type="entry name" value="Bulb-type lectin domain"/>
    <property type="match status" value="1"/>
</dbReference>
<dbReference type="PANTHER" id="PTHR27002">
    <property type="entry name" value="RECEPTOR-LIKE SERINE/THREONINE-PROTEIN KINASE SD1-8"/>
    <property type="match status" value="1"/>
</dbReference>
<evidence type="ECO:0000313" key="12">
    <source>
        <dbReference type="EMBL" id="THG14292.1"/>
    </source>
</evidence>
<evidence type="ECO:0000256" key="6">
    <source>
        <dbReference type="ARBA" id="ARBA00022777"/>
    </source>
</evidence>
<dbReference type="PROSITE" id="PS50948">
    <property type="entry name" value="PAN"/>
    <property type="match status" value="1"/>
</dbReference>
<feature type="domain" description="Apple" evidence="11">
    <location>
        <begin position="1"/>
        <end position="55"/>
    </location>
</feature>
<dbReference type="Proteomes" id="UP000306102">
    <property type="component" value="Unassembled WGS sequence"/>
</dbReference>
<evidence type="ECO:0000313" key="13">
    <source>
        <dbReference type="Proteomes" id="UP000306102"/>
    </source>
</evidence>
<comment type="subcellular location">
    <subcellularLocation>
        <location evidence="1">Membrane</location>
        <topology evidence="1">Single-pass type I membrane protein</topology>
    </subcellularLocation>
</comment>
<keyword evidence="9" id="KW-1133">Transmembrane helix</keyword>
<proteinExistence type="predicted"/>
<dbReference type="Gene3D" id="1.10.510.10">
    <property type="entry name" value="Transferase(Phosphotransferase) domain 1"/>
    <property type="match status" value="1"/>
</dbReference>
<evidence type="ECO:0000256" key="1">
    <source>
        <dbReference type="ARBA" id="ARBA00004479"/>
    </source>
</evidence>
<dbReference type="InterPro" id="IPR001245">
    <property type="entry name" value="Ser-Thr/Tyr_kinase_cat_dom"/>
</dbReference>
<dbReference type="SMART" id="SM00108">
    <property type="entry name" value="B_lectin"/>
    <property type="match status" value="1"/>
</dbReference>
<dbReference type="InterPro" id="IPR003609">
    <property type="entry name" value="Pan_app"/>
</dbReference>
<keyword evidence="7" id="KW-0067">ATP-binding</keyword>
<organism evidence="12 13">
    <name type="scientific">Camellia sinensis var. sinensis</name>
    <name type="common">China tea</name>
    <dbReference type="NCBI Taxonomy" id="542762"/>
    <lineage>
        <taxon>Eukaryota</taxon>
        <taxon>Viridiplantae</taxon>
        <taxon>Streptophyta</taxon>
        <taxon>Embryophyta</taxon>
        <taxon>Tracheophyta</taxon>
        <taxon>Spermatophyta</taxon>
        <taxon>Magnoliopsida</taxon>
        <taxon>eudicotyledons</taxon>
        <taxon>Gunneridae</taxon>
        <taxon>Pentapetalae</taxon>
        <taxon>asterids</taxon>
        <taxon>Ericales</taxon>
        <taxon>Theaceae</taxon>
        <taxon>Camellia</taxon>
    </lineage>
</organism>
<keyword evidence="13" id="KW-1185">Reference proteome</keyword>
<dbReference type="EMBL" id="SDRB02005449">
    <property type="protein sequence ID" value="THG14292.1"/>
    <property type="molecule type" value="Genomic_DNA"/>
</dbReference>
<evidence type="ECO:0000256" key="9">
    <source>
        <dbReference type="SAM" id="Phobius"/>
    </source>
</evidence>
<evidence type="ECO:0000256" key="3">
    <source>
        <dbReference type="ARBA" id="ARBA00022679"/>
    </source>
</evidence>
<keyword evidence="6" id="KW-0418">Kinase</keyword>
<feature type="domain" description="Bulb-type lectin" evidence="10">
    <location>
        <begin position="217"/>
        <end position="331"/>
    </location>
</feature>
<keyword evidence="9" id="KW-0472">Membrane</keyword>
<keyword evidence="9" id="KW-0812">Transmembrane</keyword>
<dbReference type="CDD" id="cd01098">
    <property type="entry name" value="PAN_AP_plant"/>
    <property type="match status" value="1"/>
</dbReference>
<comment type="caution">
    <text evidence="12">The sequence shown here is derived from an EMBL/GenBank/DDBJ whole genome shotgun (WGS) entry which is preliminary data.</text>
</comment>
<dbReference type="CDD" id="cd00028">
    <property type="entry name" value="B_lectin"/>
    <property type="match status" value="1"/>
</dbReference>
<keyword evidence="5" id="KW-0547">Nucleotide-binding</keyword>
<dbReference type="InterPro" id="IPR011009">
    <property type="entry name" value="Kinase-like_dom_sf"/>
</dbReference>
<evidence type="ECO:0000259" key="11">
    <source>
        <dbReference type="PROSITE" id="PS50948"/>
    </source>
</evidence>
<protein>
    <recommendedName>
        <fullName evidence="14">Bulb-type lectin domain-containing protein</fullName>
    </recommendedName>
</protein>
<sequence>MTVSQCESKCRHSCSCTAYAYANLTIETTLHCVNWFGALVDLNHNAFIGKDLYVCLHSSDQVSNAKTGNLTPKRRIPIAIAAATISTGLLFISIIGYVLRRGSSYMSPKYALYGQFSEKSDVFSFGVLLLEIVSGKRSTNSHQTEHSLTLIGWAWENWKEGSCLELIDPSIRDICNLQEALKCIAVGLLCVQEFPGDRPTIIRMKSKFIFSCLLDKAESDLGDNHIPLDQQLGFDYTTNIISFFNPGNSTNRYLGIWYKTISEQTVIWVANRDNLAKNSHGVFGLGDDGNLVLFDGRRRIVWSSNATTANLAMNSTIAVLLDTGNCAMAEF</sequence>
<dbReference type="PANTHER" id="PTHR27002:SF841">
    <property type="entry name" value="RECEPTOR-LIKE SERINE_THREONINE-PROTEIN KINASE"/>
    <property type="match status" value="1"/>
</dbReference>
<dbReference type="Pfam" id="PF08276">
    <property type="entry name" value="PAN_2"/>
    <property type="match status" value="1"/>
</dbReference>
<accession>A0A4S4EEE5</accession>
<gene>
    <name evidence="12" type="ORF">TEA_008870</name>
</gene>
<evidence type="ECO:0000256" key="5">
    <source>
        <dbReference type="ARBA" id="ARBA00022741"/>
    </source>
</evidence>
<evidence type="ECO:0000259" key="10">
    <source>
        <dbReference type="PROSITE" id="PS50927"/>
    </source>
</evidence>
<feature type="transmembrane region" description="Helical" evidence="9">
    <location>
        <begin position="76"/>
        <end position="99"/>
    </location>
</feature>
<dbReference type="InterPro" id="IPR036426">
    <property type="entry name" value="Bulb-type_lectin_dom_sf"/>
</dbReference>
<evidence type="ECO:0000256" key="8">
    <source>
        <dbReference type="ARBA" id="ARBA00023180"/>
    </source>
</evidence>
<dbReference type="Pfam" id="PF01453">
    <property type="entry name" value="B_lectin"/>
    <property type="match status" value="1"/>
</dbReference>
<dbReference type="SUPFAM" id="SSF51110">
    <property type="entry name" value="alpha-D-mannose-specific plant lectins"/>
    <property type="match status" value="1"/>
</dbReference>
<evidence type="ECO:0008006" key="14">
    <source>
        <dbReference type="Google" id="ProtNLM"/>
    </source>
</evidence>
<dbReference type="InterPro" id="IPR001480">
    <property type="entry name" value="Bulb-type_lectin_dom"/>
</dbReference>
<evidence type="ECO:0000256" key="7">
    <source>
        <dbReference type="ARBA" id="ARBA00022840"/>
    </source>
</evidence>
<evidence type="ECO:0000256" key="4">
    <source>
        <dbReference type="ARBA" id="ARBA00022729"/>
    </source>
</evidence>
<dbReference type="SUPFAM" id="SSF56112">
    <property type="entry name" value="Protein kinase-like (PK-like)"/>
    <property type="match status" value="1"/>
</dbReference>
<dbReference type="GO" id="GO:0004674">
    <property type="term" value="F:protein serine/threonine kinase activity"/>
    <property type="evidence" value="ECO:0007669"/>
    <property type="project" value="UniProtKB-KW"/>
</dbReference>
<name>A0A4S4EEE5_CAMSN</name>
<keyword evidence="3" id="KW-0808">Transferase</keyword>
<keyword evidence="4" id="KW-0732">Signal</keyword>
<dbReference type="PROSITE" id="PS50927">
    <property type="entry name" value="BULB_LECTIN"/>
    <property type="match status" value="1"/>
</dbReference>
<keyword evidence="8" id="KW-0325">Glycoprotein</keyword>
<dbReference type="Pfam" id="PF07714">
    <property type="entry name" value="PK_Tyr_Ser-Thr"/>
    <property type="match status" value="1"/>
</dbReference>